<proteinExistence type="predicted"/>
<reference evidence="2 3" key="1">
    <citation type="submission" date="2020-08" db="EMBL/GenBank/DDBJ databases">
        <title>Genome public.</title>
        <authorList>
            <person name="Liu C."/>
            <person name="Sun Q."/>
        </authorList>
    </citation>
    <scope>NUCLEOTIDE SEQUENCE [LARGE SCALE GENOMIC DNA]</scope>
    <source>
        <strain evidence="2 3">NSJ-27</strain>
    </source>
</reference>
<dbReference type="RefSeq" id="WP_186996836.1">
    <property type="nucleotide sequence ID" value="NZ_JACOQK010000001.1"/>
</dbReference>
<organism evidence="2 3">
    <name type="scientific">Clostridium facile</name>
    <dbReference type="NCBI Taxonomy" id="2763035"/>
    <lineage>
        <taxon>Bacteria</taxon>
        <taxon>Bacillati</taxon>
        <taxon>Bacillota</taxon>
        <taxon>Clostridia</taxon>
        <taxon>Eubacteriales</taxon>
        <taxon>Clostridiaceae</taxon>
        <taxon>Clostridium</taxon>
    </lineage>
</organism>
<dbReference type="EMBL" id="JACOQK010000001">
    <property type="protein sequence ID" value="MBC5788204.1"/>
    <property type="molecule type" value="Genomic_DNA"/>
</dbReference>
<keyword evidence="1" id="KW-0732">Signal</keyword>
<feature type="signal peptide" evidence="1">
    <location>
        <begin position="1"/>
        <end position="20"/>
    </location>
</feature>
<gene>
    <name evidence="2" type="ORF">H8Z77_09280</name>
</gene>
<keyword evidence="3" id="KW-1185">Reference proteome</keyword>
<sequence length="381" mass="43450">MKKRITAIGLLLAVSLVCTACFPTGMRTKADLSVTDPSQLSNLPDHYTEQLGDQILVDADILVPDNGIYNIYKAQLTTPDFVAWRDFCYGDKASETNLVRDEMATDPSPYVQSIYDHPEGSVISCSRACTNFAKRFQQREYMFYNTYDGIDAATYLPISSIFPKKDASDVNKEDALQTANDLIHTLQLPVEQDPTVYAFNQDDLNSLLERYGNASPYPDKEEGYFCYYRSYLDHVPIYDGQYTSLDNVMIYGSYLGIAYTLYDFDEAWTGGFYQTTECTQQNIDLISLESALSVVQDYFAGMVDIGPLLINNIELCYLPTPNDTYNNDYTLLPVWRMNTYQFVEDIDWSKVKSVEDIDPEIMFNYKQYFVNANTGEMILTN</sequence>
<dbReference type="Proteomes" id="UP000649151">
    <property type="component" value="Unassembled WGS sequence"/>
</dbReference>
<evidence type="ECO:0000256" key="1">
    <source>
        <dbReference type="SAM" id="SignalP"/>
    </source>
</evidence>
<comment type="caution">
    <text evidence="2">The sequence shown here is derived from an EMBL/GenBank/DDBJ whole genome shotgun (WGS) entry which is preliminary data.</text>
</comment>
<name>A0ABR7IT57_9CLOT</name>
<evidence type="ECO:0000313" key="2">
    <source>
        <dbReference type="EMBL" id="MBC5788204.1"/>
    </source>
</evidence>
<accession>A0ABR7IT57</accession>
<evidence type="ECO:0000313" key="3">
    <source>
        <dbReference type="Proteomes" id="UP000649151"/>
    </source>
</evidence>
<protein>
    <submittedName>
        <fullName evidence="2">Uncharacterized protein</fullName>
    </submittedName>
</protein>
<feature type="chain" id="PRO_5046855274" evidence="1">
    <location>
        <begin position="21"/>
        <end position="381"/>
    </location>
</feature>